<keyword evidence="4" id="KW-1185">Reference proteome</keyword>
<dbReference type="Proteomes" id="UP000001551">
    <property type="component" value="Chromosome"/>
</dbReference>
<dbReference type="PANTHER" id="PTHR42852">
    <property type="entry name" value="THIOL:DISULFIDE INTERCHANGE PROTEIN DSBE"/>
    <property type="match status" value="1"/>
</dbReference>
<evidence type="ECO:0000259" key="2">
    <source>
        <dbReference type="PROSITE" id="PS51352"/>
    </source>
</evidence>
<gene>
    <name evidence="3" type="ordered locus">Ethha_0996</name>
</gene>
<dbReference type="Pfam" id="PF00578">
    <property type="entry name" value="AhpC-TSA"/>
    <property type="match status" value="1"/>
</dbReference>
<dbReference type="PROSITE" id="PS00194">
    <property type="entry name" value="THIOREDOXIN_1"/>
    <property type="match status" value="1"/>
</dbReference>
<dbReference type="RefSeq" id="WP_013484910.1">
    <property type="nucleotide sequence ID" value="NC_014828.1"/>
</dbReference>
<name>E6U449_ETHHY</name>
<dbReference type="eggNOG" id="COG0526">
    <property type="taxonomic scope" value="Bacteria"/>
</dbReference>
<dbReference type="PANTHER" id="PTHR42852:SF17">
    <property type="entry name" value="THIOREDOXIN-LIKE PROTEIN HI_1115"/>
    <property type="match status" value="1"/>
</dbReference>
<dbReference type="STRING" id="663278.Ethha_0996"/>
<dbReference type="AlphaFoldDB" id="E6U449"/>
<dbReference type="Gene3D" id="3.40.30.10">
    <property type="entry name" value="Glutaredoxin"/>
    <property type="match status" value="1"/>
</dbReference>
<dbReference type="CDD" id="cd02966">
    <property type="entry name" value="TlpA_like_family"/>
    <property type="match status" value="1"/>
</dbReference>
<dbReference type="SUPFAM" id="SSF52833">
    <property type="entry name" value="Thioredoxin-like"/>
    <property type="match status" value="1"/>
</dbReference>
<feature type="domain" description="Thioredoxin" evidence="2">
    <location>
        <begin position="44"/>
        <end position="184"/>
    </location>
</feature>
<dbReference type="GO" id="GO:0016209">
    <property type="term" value="F:antioxidant activity"/>
    <property type="evidence" value="ECO:0007669"/>
    <property type="project" value="InterPro"/>
</dbReference>
<organism evidence="3 4">
    <name type="scientific">Ethanoligenens harbinense (strain DSM 18485 / JCM 12961 / CGMCC 1.5033 / YUAN-3)</name>
    <dbReference type="NCBI Taxonomy" id="663278"/>
    <lineage>
        <taxon>Bacteria</taxon>
        <taxon>Bacillati</taxon>
        <taxon>Bacillota</taxon>
        <taxon>Clostridia</taxon>
        <taxon>Eubacteriales</taxon>
        <taxon>Oscillospiraceae</taxon>
        <taxon>Ethanoligenens</taxon>
    </lineage>
</organism>
<feature type="compositionally biased region" description="Polar residues" evidence="1">
    <location>
        <begin position="42"/>
        <end position="51"/>
    </location>
</feature>
<proteinExistence type="predicted"/>
<feature type="region of interest" description="Disordered" evidence="1">
    <location>
        <begin position="34"/>
        <end position="55"/>
    </location>
</feature>
<evidence type="ECO:0000313" key="4">
    <source>
        <dbReference type="Proteomes" id="UP000001551"/>
    </source>
</evidence>
<dbReference type="InterPro" id="IPR000866">
    <property type="entry name" value="AhpC/TSA"/>
</dbReference>
<sequence length="184" mass="20274">MKSKRKGIVSALLLAGVLLGAVFAYRQLVNRTNRDMPAGESGASSQKQTAPDMTVTDGDGKTIRLSSLRGKPVVLNFWASWCPPCQSEMPDYQSLYQQFGDKVAFVMVDMVGTRDETVNTAKAFLAQHAYTFPAYFDTIGSAANIYGVQSIPQSYYIDKSGVVRSKYEGMMQKTQMETAIRSIL</sequence>
<dbReference type="HOGENOM" id="CLU_042529_11_4_9"/>
<dbReference type="InterPro" id="IPR036249">
    <property type="entry name" value="Thioredoxin-like_sf"/>
</dbReference>
<dbReference type="KEGG" id="eha:Ethha_0996"/>
<reference evidence="3 4" key="1">
    <citation type="submission" date="2010-12" db="EMBL/GenBank/DDBJ databases">
        <title>Complete sequence of Ethanoligenens harbinense YUAN-3.</title>
        <authorList>
            <person name="Lucas S."/>
            <person name="Copeland A."/>
            <person name="Lapidus A."/>
            <person name="Cheng J.-F."/>
            <person name="Bruce D."/>
            <person name="Goodwin L."/>
            <person name="Pitluck S."/>
            <person name="Chertkov O."/>
            <person name="Misra M."/>
            <person name="Detter J.C."/>
            <person name="Han C."/>
            <person name="Tapia R."/>
            <person name="Land M."/>
            <person name="Hauser L."/>
            <person name="Jeffries C."/>
            <person name="Kyrpides N."/>
            <person name="Ivanova N."/>
            <person name="Mikhailova N."/>
            <person name="Wang A."/>
            <person name="Mouttaki H."/>
            <person name="He Z."/>
            <person name="Zhou J."/>
            <person name="Hemme C.L."/>
            <person name="Woyke T."/>
        </authorList>
    </citation>
    <scope>NUCLEOTIDE SEQUENCE [LARGE SCALE GENOMIC DNA]</scope>
    <source>
        <strain evidence="4">DSM 18485 / JCM 12961 / CGMCC 1.5033 / YUAN-3</strain>
    </source>
</reference>
<dbReference type="EMBL" id="CP002400">
    <property type="protein sequence ID" value="ADU26549.1"/>
    <property type="molecule type" value="Genomic_DNA"/>
</dbReference>
<evidence type="ECO:0000313" key="3">
    <source>
        <dbReference type="EMBL" id="ADU26549.1"/>
    </source>
</evidence>
<dbReference type="InterPro" id="IPR017937">
    <property type="entry name" value="Thioredoxin_CS"/>
</dbReference>
<dbReference type="PROSITE" id="PS51352">
    <property type="entry name" value="THIOREDOXIN_2"/>
    <property type="match status" value="1"/>
</dbReference>
<protein>
    <submittedName>
        <fullName evidence="3">Alkyl hydroperoxide reductase/ Thiol specific antioxidant/ Mal allergen</fullName>
    </submittedName>
</protein>
<dbReference type="InterPro" id="IPR050553">
    <property type="entry name" value="Thioredoxin_ResA/DsbE_sf"/>
</dbReference>
<dbReference type="InterPro" id="IPR013766">
    <property type="entry name" value="Thioredoxin_domain"/>
</dbReference>
<accession>E6U449</accession>
<evidence type="ECO:0000256" key="1">
    <source>
        <dbReference type="SAM" id="MobiDB-lite"/>
    </source>
</evidence>
<dbReference type="GO" id="GO:0016491">
    <property type="term" value="F:oxidoreductase activity"/>
    <property type="evidence" value="ECO:0007669"/>
    <property type="project" value="InterPro"/>
</dbReference>